<keyword evidence="9 11" id="KW-0030">Aminoacyl-tRNA synthetase</keyword>
<feature type="binding site" evidence="12">
    <location>
        <position position="128"/>
    </location>
    <ligand>
        <name>L-histidine</name>
        <dbReference type="ChEBI" id="CHEBI:57595"/>
    </ligand>
</feature>
<dbReference type="Proteomes" id="UP000653127">
    <property type="component" value="Unassembled WGS sequence"/>
</dbReference>
<evidence type="ECO:0000259" key="13">
    <source>
        <dbReference type="PROSITE" id="PS50862"/>
    </source>
</evidence>
<feature type="binding site" evidence="12">
    <location>
        <position position="259"/>
    </location>
    <ligand>
        <name>L-histidine</name>
        <dbReference type="ChEBI" id="CHEBI:57595"/>
    </ligand>
</feature>
<dbReference type="InterPro" id="IPR004516">
    <property type="entry name" value="HisRS/HisZ"/>
</dbReference>
<feature type="domain" description="Aminoacyl-transfer RNA synthetases class-II family profile" evidence="13">
    <location>
        <begin position="33"/>
        <end position="324"/>
    </location>
</feature>
<dbReference type="PANTHER" id="PTHR43707:SF1">
    <property type="entry name" value="HISTIDINE--TRNA LIGASE, MITOCHONDRIAL-RELATED"/>
    <property type="match status" value="1"/>
</dbReference>
<dbReference type="EMBL" id="JACRST010000028">
    <property type="protein sequence ID" value="MBC8547622.1"/>
    <property type="molecule type" value="Genomic_DNA"/>
</dbReference>
<evidence type="ECO:0000256" key="3">
    <source>
        <dbReference type="ARBA" id="ARBA00011738"/>
    </source>
</evidence>
<dbReference type="HAMAP" id="MF_00127">
    <property type="entry name" value="His_tRNA_synth"/>
    <property type="match status" value="1"/>
</dbReference>
<feature type="binding site" evidence="12">
    <location>
        <begin position="263"/>
        <end position="264"/>
    </location>
    <ligand>
        <name>L-histidine</name>
        <dbReference type="ChEBI" id="CHEBI:57595"/>
    </ligand>
</feature>
<organism evidence="14 15">
    <name type="scientific">Ligaoa zhengdingensis</name>
    <dbReference type="NCBI Taxonomy" id="2763658"/>
    <lineage>
        <taxon>Bacteria</taxon>
        <taxon>Bacillati</taxon>
        <taxon>Bacillota</taxon>
        <taxon>Clostridia</taxon>
        <taxon>Eubacteriales</taxon>
        <taxon>Oscillospiraceae</taxon>
        <taxon>Ligaoa</taxon>
    </lineage>
</organism>
<keyword evidence="15" id="KW-1185">Reference proteome</keyword>
<comment type="caution">
    <text evidence="14">The sequence shown here is derived from an EMBL/GenBank/DDBJ whole genome shotgun (WGS) entry which is preliminary data.</text>
</comment>
<evidence type="ECO:0000256" key="10">
    <source>
        <dbReference type="ARBA" id="ARBA00047639"/>
    </source>
</evidence>
<dbReference type="PIRSF" id="PIRSF001549">
    <property type="entry name" value="His-tRNA_synth"/>
    <property type="match status" value="1"/>
</dbReference>
<dbReference type="InterPro" id="IPR045864">
    <property type="entry name" value="aa-tRNA-synth_II/BPL/LPL"/>
</dbReference>
<reference evidence="14" key="1">
    <citation type="submission" date="2020-08" db="EMBL/GenBank/DDBJ databases">
        <title>Genome public.</title>
        <authorList>
            <person name="Liu C."/>
            <person name="Sun Q."/>
        </authorList>
    </citation>
    <scope>NUCLEOTIDE SEQUENCE</scope>
    <source>
        <strain evidence="14">NSJ-31</strain>
    </source>
</reference>
<evidence type="ECO:0000256" key="1">
    <source>
        <dbReference type="ARBA" id="ARBA00004496"/>
    </source>
</evidence>
<proteinExistence type="inferred from homology"/>
<dbReference type="SUPFAM" id="SSF55681">
    <property type="entry name" value="Class II aaRS and biotin synthetases"/>
    <property type="match status" value="1"/>
</dbReference>
<dbReference type="Pfam" id="PF03129">
    <property type="entry name" value="HGTP_anticodon"/>
    <property type="match status" value="1"/>
</dbReference>
<comment type="catalytic activity">
    <reaction evidence="10 11">
        <text>tRNA(His) + L-histidine + ATP = L-histidyl-tRNA(His) + AMP + diphosphate + H(+)</text>
        <dbReference type="Rhea" id="RHEA:17313"/>
        <dbReference type="Rhea" id="RHEA-COMP:9665"/>
        <dbReference type="Rhea" id="RHEA-COMP:9689"/>
        <dbReference type="ChEBI" id="CHEBI:15378"/>
        <dbReference type="ChEBI" id="CHEBI:30616"/>
        <dbReference type="ChEBI" id="CHEBI:33019"/>
        <dbReference type="ChEBI" id="CHEBI:57595"/>
        <dbReference type="ChEBI" id="CHEBI:78442"/>
        <dbReference type="ChEBI" id="CHEBI:78527"/>
        <dbReference type="ChEBI" id="CHEBI:456215"/>
        <dbReference type="EC" id="6.1.1.21"/>
    </reaction>
</comment>
<dbReference type="GO" id="GO:0004821">
    <property type="term" value="F:histidine-tRNA ligase activity"/>
    <property type="evidence" value="ECO:0007669"/>
    <property type="project" value="UniProtKB-UniRule"/>
</dbReference>
<evidence type="ECO:0000313" key="15">
    <source>
        <dbReference type="Proteomes" id="UP000653127"/>
    </source>
</evidence>
<dbReference type="InterPro" id="IPR004154">
    <property type="entry name" value="Anticodon-bd"/>
</dbReference>
<keyword evidence="8 11" id="KW-0648">Protein biosynthesis</keyword>
<comment type="subunit">
    <text evidence="3 11">Homodimer.</text>
</comment>
<name>A0A926I124_9FIRM</name>
<evidence type="ECO:0000256" key="12">
    <source>
        <dbReference type="PIRSR" id="PIRSR001549-1"/>
    </source>
</evidence>
<dbReference type="AlphaFoldDB" id="A0A926I124"/>
<dbReference type="CDD" id="cd00773">
    <property type="entry name" value="HisRS-like_core"/>
    <property type="match status" value="1"/>
</dbReference>
<dbReference type="PANTHER" id="PTHR43707">
    <property type="entry name" value="HISTIDYL-TRNA SYNTHETASE"/>
    <property type="match status" value="1"/>
</dbReference>
<dbReference type="SUPFAM" id="SSF52954">
    <property type="entry name" value="Class II aaRS ABD-related"/>
    <property type="match status" value="1"/>
</dbReference>
<dbReference type="GO" id="GO:0005524">
    <property type="term" value="F:ATP binding"/>
    <property type="evidence" value="ECO:0007669"/>
    <property type="project" value="UniProtKB-UniRule"/>
</dbReference>
<keyword evidence="4 11" id="KW-0963">Cytoplasm</keyword>
<dbReference type="NCBIfam" id="TIGR00442">
    <property type="entry name" value="hisS"/>
    <property type="match status" value="1"/>
</dbReference>
<evidence type="ECO:0000256" key="7">
    <source>
        <dbReference type="ARBA" id="ARBA00022840"/>
    </source>
</evidence>
<evidence type="ECO:0000313" key="14">
    <source>
        <dbReference type="EMBL" id="MBC8547622.1"/>
    </source>
</evidence>
<dbReference type="InterPro" id="IPR006195">
    <property type="entry name" value="aa-tRNA-synth_II"/>
</dbReference>
<evidence type="ECO:0000256" key="8">
    <source>
        <dbReference type="ARBA" id="ARBA00022917"/>
    </source>
</evidence>
<gene>
    <name evidence="11" type="primary">hisS</name>
    <name evidence="14" type="ORF">H8711_11870</name>
</gene>
<evidence type="ECO:0000256" key="5">
    <source>
        <dbReference type="ARBA" id="ARBA00022598"/>
    </source>
</evidence>
<evidence type="ECO:0000256" key="6">
    <source>
        <dbReference type="ARBA" id="ARBA00022741"/>
    </source>
</evidence>
<protein>
    <recommendedName>
        <fullName evidence="11">Histidine--tRNA ligase</fullName>
        <ecNumber evidence="11">6.1.1.21</ecNumber>
    </recommendedName>
    <alternativeName>
        <fullName evidence="11">Histidyl-tRNA synthetase</fullName>
        <shortName evidence="11">HisRS</shortName>
    </alternativeName>
</protein>
<evidence type="ECO:0000256" key="11">
    <source>
        <dbReference type="HAMAP-Rule" id="MF_00127"/>
    </source>
</evidence>
<dbReference type="CDD" id="cd00859">
    <property type="entry name" value="HisRS_anticodon"/>
    <property type="match status" value="1"/>
</dbReference>
<dbReference type="RefSeq" id="WP_249283664.1">
    <property type="nucleotide sequence ID" value="NZ_JACRST010000028.1"/>
</dbReference>
<dbReference type="GO" id="GO:0016740">
    <property type="term" value="F:transferase activity"/>
    <property type="evidence" value="ECO:0007669"/>
    <property type="project" value="UniProtKB-ARBA"/>
</dbReference>
<sequence>MALLTQAPKGTQDVLPRDSYKWQYVEGLAMEIARLYGFQEMRVPTFEHTELFNRSVGDTTDVVQKEMYTFLDKGNRSITLRPEGTAGMARAAVQNGLLNEALPLKVSYLVSCFRYEKPQAGRLREFHQFGAEVYGSDSPACDAEVIAMVGEIFDTLGVRDLRLELNSIGCPECRARYHKALKEYFAAHMDELCDTCRERLEKNPMRILDCKSPVCHKIAKDAPKVLDYICEGCSAHFEGVKARLDALGMPYVVNPTIVRGLDYYTKTVFEFVTDQIGAQGTVCGGGRYDGLLAEIGGPKLPGIGFAMGIERLLKVMDACGAEFPEQPACAIYIGSIGEAASVKAFALVNELREEGFWAECDTMGRGVKAQMKYADKLGCRLSCILGDNELESGRANVKNMRTGETHEVAFDDLIDFVYDAQVAVLTESIRETEINP</sequence>
<comment type="subcellular location">
    <subcellularLocation>
        <location evidence="1 11">Cytoplasm</location>
    </subcellularLocation>
</comment>
<dbReference type="Pfam" id="PF13393">
    <property type="entry name" value="tRNA-synt_His"/>
    <property type="match status" value="1"/>
</dbReference>
<feature type="binding site" evidence="12">
    <location>
        <position position="132"/>
    </location>
    <ligand>
        <name>L-histidine</name>
        <dbReference type="ChEBI" id="CHEBI:57595"/>
    </ligand>
</feature>
<dbReference type="InterPro" id="IPR041715">
    <property type="entry name" value="HisRS-like_core"/>
</dbReference>
<evidence type="ECO:0000256" key="9">
    <source>
        <dbReference type="ARBA" id="ARBA00023146"/>
    </source>
</evidence>
<evidence type="ECO:0000256" key="4">
    <source>
        <dbReference type="ARBA" id="ARBA00022490"/>
    </source>
</evidence>
<feature type="binding site" evidence="12">
    <location>
        <position position="114"/>
    </location>
    <ligand>
        <name>L-histidine</name>
        <dbReference type="ChEBI" id="CHEBI:57595"/>
    </ligand>
</feature>
<dbReference type="GO" id="GO:0140096">
    <property type="term" value="F:catalytic activity, acting on a protein"/>
    <property type="evidence" value="ECO:0007669"/>
    <property type="project" value="UniProtKB-ARBA"/>
</dbReference>
<accession>A0A926I124</accession>
<keyword evidence="6 11" id="KW-0547">Nucleotide-binding</keyword>
<dbReference type="InterPro" id="IPR015807">
    <property type="entry name" value="His-tRNA-ligase"/>
</dbReference>
<keyword evidence="5 11" id="KW-0436">Ligase</keyword>
<evidence type="ECO:0000256" key="2">
    <source>
        <dbReference type="ARBA" id="ARBA00008226"/>
    </source>
</evidence>
<dbReference type="Gene3D" id="3.30.930.10">
    <property type="entry name" value="Bira Bifunctional Protein, Domain 2"/>
    <property type="match status" value="1"/>
</dbReference>
<dbReference type="PROSITE" id="PS50862">
    <property type="entry name" value="AA_TRNA_LIGASE_II"/>
    <property type="match status" value="1"/>
</dbReference>
<dbReference type="EC" id="6.1.1.21" evidence="11"/>
<dbReference type="InterPro" id="IPR036621">
    <property type="entry name" value="Anticodon-bd_dom_sf"/>
</dbReference>
<dbReference type="Gene3D" id="3.40.50.800">
    <property type="entry name" value="Anticodon-binding domain"/>
    <property type="match status" value="1"/>
</dbReference>
<comment type="similarity">
    <text evidence="2 11">Belongs to the class-II aminoacyl-tRNA synthetase family.</text>
</comment>
<keyword evidence="7 11" id="KW-0067">ATP-binding</keyword>
<dbReference type="GO" id="GO:0005737">
    <property type="term" value="C:cytoplasm"/>
    <property type="evidence" value="ECO:0007669"/>
    <property type="project" value="UniProtKB-SubCell"/>
</dbReference>
<dbReference type="InterPro" id="IPR033656">
    <property type="entry name" value="HisRS_anticodon"/>
</dbReference>
<dbReference type="FunFam" id="3.30.930.10:FF:000005">
    <property type="entry name" value="Histidine--tRNA ligase"/>
    <property type="match status" value="1"/>
</dbReference>
<feature type="binding site" evidence="12">
    <location>
        <begin position="83"/>
        <end position="85"/>
    </location>
    <ligand>
        <name>L-histidine</name>
        <dbReference type="ChEBI" id="CHEBI:57595"/>
    </ligand>
</feature>
<dbReference type="GO" id="GO:0006427">
    <property type="term" value="P:histidyl-tRNA aminoacylation"/>
    <property type="evidence" value="ECO:0007669"/>
    <property type="project" value="UniProtKB-UniRule"/>
</dbReference>